<protein>
    <submittedName>
        <fullName evidence="1">Uncharacterized protein</fullName>
    </submittedName>
</protein>
<evidence type="ECO:0000313" key="1">
    <source>
        <dbReference type="EMBL" id="CAA9557513.1"/>
    </source>
</evidence>
<proteinExistence type="predicted"/>
<gene>
    <name evidence="1" type="ORF">AVDCRST_MAG43-1589</name>
</gene>
<organism evidence="1">
    <name type="scientific">uncultured Thermomicrobiales bacterium</name>
    <dbReference type="NCBI Taxonomy" id="1645740"/>
    <lineage>
        <taxon>Bacteria</taxon>
        <taxon>Pseudomonadati</taxon>
        <taxon>Thermomicrobiota</taxon>
        <taxon>Thermomicrobia</taxon>
        <taxon>Thermomicrobiales</taxon>
        <taxon>environmental samples</taxon>
    </lineage>
</organism>
<dbReference type="EMBL" id="CADCWI010000084">
    <property type="protein sequence ID" value="CAA9557513.1"/>
    <property type="molecule type" value="Genomic_DNA"/>
</dbReference>
<reference evidence="1" key="1">
    <citation type="submission" date="2020-02" db="EMBL/GenBank/DDBJ databases">
        <authorList>
            <person name="Meier V. D."/>
        </authorList>
    </citation>
    <scope>NUCLEOTIDE SEQUENCE</scope>
    <source>
        <strain evidence="1">AVDCRST_MAG43</strain>
    </source>
</reference>
<accession>A0A6J4UTB0</accession>
<sequence>MTCPTAKTPGGCRSPSCIPPRAIAGSGVVALANLHQPWVRFGHRLWHLSTDDDPVPDMFVVTGAADSGNVIASPRGAVGNVCRQGAAASGKDQFKDSRR</sequence>
<name>A0A6J4UTB0_9BACT</name>
<dbReference type="AlphaFoldDB" id="A0A6J4UTB0"/>